<gene>
    <name evidence="5" type="ORF">PBY51_011114</name>
</gene>
<keyword evidence="2 3" id="KW-0175">Coiled coil</keyword>
<protein>
    <submittedName>
        <fullName evidence="5">Uncharacterized protein</fullName>
    </submittedName>
</protein>
<evidence type="ECO:0000256" key="3">
    <source>
        <dbReference type="SAM" id="Coils"/>
    </source>
</evidence>
<comment type="similarity">
    <text evidence="1">Belongs to the dapper family.</text>
</comment>
<proteinExistence type="inferred from homology"/>
<feature type="region of interest" description="Disordered" evidence="4">
    <location>
        <begin position="1"/>
        <end position="35"/>
    </location>
</feature>
<dbReference type="GO" id="GO:0005737">
    <property type="term" value="C:cytoplasm"/>
    <property type="evidence" value="ECO:0007669"/>
    <property type="project" value="TreeGrafter"/>
</dbReference>
<evidence type="ECO:0000313" key="5">
    <source>
        <dbReference type="EMBL" id="KAK5857904.1"/>
    </source>
</evidence>
<evidence type="ECO:0000256" key="1">
    <source>
        <dbReference type="ARBA" id="ARBA00010807"/>
    </source>
</evidence>
<feature type="coiled-coil region" evidence="3">
    <location>
        <begin position="56"/>
        <end position="93"/>
    </location>
</feature>
<dbReference type="InterPro" id="IPR024843">
    <property type="entry name" value="Dapper"/>
</dbReference>
<dbReference type="PANTHER" id="PTHR15919">
    <property type="entry name" value="DAPPER-RELATED"/>
    <property type="match status" value="1"/>
</dbReference>
<dbReference type="GO" id="GO:0090090">
    <property type="term" value="P:negative regulation of canonical Wnt signaling pathway"/>
    <property type="evidence" value="ECO:0007669"/>
    <property type="project" value="TreeGrafter"/>
</dbReference>
<dbReference type="Pfam" id="PF15268">
    <property type="entry name" value="Dapper"/>
    <property type="match status" value="1"/>
</dbReference>
<evidence type="ECO:0000313" key="6">
    <source>
        <dbReference type="Proteomes" id="UP001346869"/>
    </source>
</evidence>
<dbReference type="Proteomes" id="UP001346869">
    <property type="component" value="Unassembled WGS sequence"/>
</dbReference>
<reference evidence="5 6" key="2">
    <citation type="journal article" date="2023" name="Mol. Biol. Evol.">
        <title>Genomics of Secondarily Temperate Adaptation in the Only Non-Antarctic Icefish.</title>
        <authorList>
            <person name="Rivera-Colon A.G."/>
            <person name="Rayamajhi N."/>
            <person name="Minhas B.F."/>
            <person name="Madrigal G."/>
            <person name="Bilyk K.T."/>
            <person name="Yoon V."/>
            <person name="Hune M."/>
            <person name="Gregory S."/>
            <person name="Cheng C.H.C."/>
            <person name="Catchen J.M."/>
        </authorList>
    </citation>
    <scope>NUCLEOTIDE SEQUENCE [LARGE SCALE GENOMIC DNA]</scope>
    <source>
        <strain evidence="5">JMC-PN-2008</strain>
    </source>
</reference>
<dbReference type="AlphaFoldDB" id="A0AAN7XC81"/>
<dbReference type="EMBL" id="JAUZQC010000016">
    <property type="protein sequence ID" value="KAK5857904.1"/>
    <property type="molecule type" value="Genomic_DNA"/>
</dbReference>
<comment type="caution">
    <text evidence="5">The sequence shown here is derived from an EMBL/GenBank/DDBJ whole genome shotgun (WGS) entry which is preliminary data.</text>
</comment>
<reference evidence="5 6" key="1">
    <citation type="journal article" date="2023" name="Genes (Basel)">
        <title>Chromosome-Level Genome Assembly and Circadian Gene Repertoire of the Patagonia Blennie Eleginops maclovinus-The Closest Ancestral Proxy of Antarctic Cryonotothenioids.</title>
        <authorList>
            <person name="Cheng C.C."/>
            <person name="Rivera-Colon A.G."/>
            <person name="Minhas B.F."/>
            <person name="Wilson L."/>
            <person name="Rayamajhi N."/>
            <person name="Vargas-Chacoff L."/>
            <person name="Catchen J.M."/>
        </authorList>
    </citation>
    <scope>NUCLEOTIDE SEQUENCE [LARGE SCALE GENOMIC DNA]</scope>
    <source>
        <strain evidence="5">JMC-PN-2008</strain>
    </source>
</reference>
<keyword evidence="6" id="KW-1185">Reference proteome</keyword>
<accession>A0AAN7XC81</accession>
<feature type="compositionally biased region" description="Basic and acidic residues" evidence="4">
    <location>
        <begin position="7"/>
        <end position="20"/>
    </location>
</feature>
<name>A0AAN7XC81_ELEMC</name>
<sequence length="109" mass="12435">MPLSVPSRRDTDGRCSRDRTTTTTAAADADAVERQRSVRERLEATASGLQELEFLRQRQELLVRGALELREEAEEEEEKDAKLNSEEKILEENILLLRKQLVGPDLSAW</sequence>
<organism evidence="5 6">
    <name type="scientific">Eleginops maclovinus</name>
    <name type="common">Patagonian blennie</name>
    <name type="synonym">Eleginus maclovinus</name>
    <dbReference type="NCBI Taxonomy" id="56733"/>
    <lineage>
        <taxon>Eukaryota</taxon>
        <taxon>Metazoa</taxon>
        <taxon>Chordata</taxon>
        <taxon>Craniata</taxon>
        <taxon>Vertebrata</taxon>
        <taxon>Euteleostomi</taxon>
        <taxon>Actinopterygii</taxon>
        <taxon>Neopterygii</taxon>
        <taxon>Teleostei</taxon>
        <taxon>Neoteleostei</taxon>
        <taxon>Acanthomorphata</taxon>
        <taxon>Eupercaria</taxon>
        <taxon>Perciformes</taxon>
        <taxon>Notothenioidei</taxon>
        <taxon>Eleginopidae</taxon>
        <taxon>Eleginops</taxon>
    </lineage>
</organism>
<evidence type="ECO:0000256" key="2">
    <source>
        <dbReference type="ARBA" id="ARBA00023054"/>
    </source>
</evidence>
<evidence type="ECO:0000256" key="4">
    <source>
        <dbReference type="SAM" id="MobiDB-lite"/>
    </source>
</evidence>